<evidence type="ECO:0008006" key="3">
    <source>
        <dbReference type="Google" id="ProtNLM"/>
    </source>
</evidence>
<accession>A0A1V4A8K8</accession>
<dbReference type="AlphaFoldDB" id="A0A1V4A8K8"/>
<gene>
    <name evidence="1" type="ORF">B1H18_15305</name>
</gene>
<comment type="caution">
    <text evidence="1">The sequence shown here is derived from an EMBL/GenBank/DDBJ whole genome shotgun (WGS) entry which is preliminary data.</text>
</comment>
<organism evidence="1 2">
    <name type="scientific">Streptomyces tsukubensis</name>
    <dbReference type="NCBI Taxonomy" id="83656"/>
    <lineage>
        <taxon>Bacteria</taxon>
        <taxon>Bacillati</taxon>
        <taxon>Actinomycetota</taxon>
        <taxon>Actinomycetes</taxon>
        <taxon>Kitasatosporales</taxon>
        <taxon>Streptomycetaceae</taxon>
        <taxon>Streptomyces</taxon>
    </lineage>
</organism>
<dbReference type="EMBL" id="MVFC01000011">
    <property type="protein sequence ID" value="OON78889.1"/>
    <property type="molecule type" value="Genomic_DNA"/>
</dbReference>
<sequence length="87" mass="9583">MAGAGPAGDKAGARPLSDRDLAVLALERAGAADPGVKERAIRERLGMSPTRYYQLLNALLDDDRAERHDPVTVHRLRRVRQARRAAR</sequence>
<name>A0A1V4A8K8_9ACTN</name>
<evidence type="ECO:0000313" key="1">
    <source>
        <dbReference type="EMBL" id="OON78889.1"/>
    </source>
</evidence>
<dbReference type="Proteomes" id="UP000190539">
    <property type="component" value="Unassembled WGS sequence"/>
</dbReference>
<evidence type="ECO:0000313" key="2">
    <source>
        <dbReference type="Proteomes" id="UP000190539"/>
    </source>
</evidence>
<reference evidence="1 2" key="1">
    <citation type="submission" date="2017-02" db="EMBL/GenBank/DDBJ databases">
        <title>Draft Genome Sequence of Streptomyces tsukubaensis F601, a Producer of the immunosuppressant tacrolimus FK506.</title>
        <authorList>
            <person name="Zong G."/>
            <person name="Zhong C."/>
            <person name="Fu J."/>
            <person name="Qin R."/>
            <person name="Cao G."/>
        </authorList>
    </citation>
    <scope>NUCLEOTIDE SEQUENCE [LARGE SCALE GENOMIC DNA]</scope>
    <source>
        <strain evidence="1 2">F601</strain>
    </source>
</reference>
<dbReference type="InterPro" id="IPR021678">
    <property type="entry name" value="DUF3263"/>
</dbReference>
<keyword evidence="2" id="KW-1185">Reference proteome</keyword>
<dbReference type="STRING" id="83656.B1H18_15305"/>
<proteinExistence type="predicted"/>
<protein>
    <recommendedName>
        <fullName evidence="3">DUF3263 domain-containing protein</fullName>
    </recommendedName>
</protein>
<dbReference type="Pfam" id="PF11662">
    <property type="entry name" value="DUF3263"/>
    <property type="match status" value="1"/>
</dbReference>